<dbReference type="GO" id="GO:0015768">
    <property type="term" value="P:maltose transport"/>
    <property type="evidence" value="ECO:0007669"/>
    <property type="project" value="TreeGrafter"/>
</dbReference>
<evidence type="ECO:0000256" key="3">
    <source>
        <dbReference type="ARBA" id="ARBA00022729"/>
    </source>
</evidence>
<dbReference type="GO" id="GO:0055085">
    <property type="term" value="P:transmembrane transport"/>
    <property type="evidence" value="ECO:0007669"/>
    <property type="project" value="InterPro"/>
</dbReference>
<dbReference type="PANTHER" id="PTHR30061">
    <property type="entry name" value="MALTOSE-BINDING PERIPLASMIC PROTEIN"/>
    <property type="match status" value="1"/>
</dbReference>
<dbReference type="GO" id="GO:1901982">
    <property type="term" value="F:maltose binding"/>
    <property type="evidence" value="ECO:0007669"/>
    <property type="project" value="TreeGrafter"/>
</dbReference>
<evidence type="ECO:0000256" key="2">
    <source>
        <dbReference type="ARBA" id="ARBA00022448"/>
    </source>
</evidence>
<dbReference type="GO" id="GO:0042956">
    <property type="term" value="P:maltodextrin transmembrane transport"/>
    <property type="evidence" value="ECO:0007669"/>
    <property type="project" value="TreeGrafter"/>
</dbReference>
<evidence type="ECO:0000256" key="1">
    <source>
        <dbReference type="ARBA" id="ARBA00008520"/>
    </source>
</evidence>
<dbReference type="Pfam" id="PF01547">
    <property type="entry name" value="SBP_bac_1"/>
    <property type="match status" value="1"/>
</dbReference>
<dbReference type="OrthoDB" id="9763054at2"/>
<sequence>MKRKFAFVIATVCTLIIAGCGNSGNTNSAGNGNATGAPNASTETTAPEATKAPAKDVTIKMFQFKVEIAEQLNALAEEYEKETGVKVEVETHGGGEDYGALLKAEIASGSEPEIFNNGGYTALVPYMDRATDLSNEPWAANLIPTSKTPATVDGKLYGMPMNVEGYGLIYNKDLFAKAGITEEPKTLSQLKDTAAKLKAAGITPFEATNEWWSMGIHLVNVGLAHQPDPKQFIDDVKAGTQTIKGNAVFEQWLDLVDVIFDNAQDNKMTTDYATQVAEFASGKAAMMLQGNWTQGDIDKIDPALNLGLLPLPISDEEGTILVGVPNNYVVNSKSEHPEEAKAFLNWLVSSETGQKYLTKEFKFIPAETNVTADAADIGQVAVAVQEKSATALGWNWDMFPDGVTQGFGAAMQEYLGGQLDRDKLLEKLDKAVQDIVKQ</sequence>
<keyword evidence="2" id="KW-0813">Transport</keyword>
<dbReference type="PROSITE" id="PS01037">
    <property type="entry name" value="SBP_BACTERIAL_1"/>
    <property type="match status" value="1"/>
</dbReference>
<dbReference type="PANTHER" id="PTHR30061:SF50">
    <property type="entry name" value="MALTOSE_MALTODEXTRIN-BINDING PERIPLASMIC PROTEIN"/>
    <property type="match status" value="1"/>
</dbReference>
<dbReference type="AlphaFoldDB" id="A0A089MXA9"/>
<keyword evidence="6" id="KW-1185">Reference proteome</keyword>
<dbReference type="InterPro" id="IPR006061">
    <property type="entry name" value="SBP_1_CS"/>
</dbReference>
<dbReference type="SUPFAM" id="SSF53850">
    <property type="entry name" value="Periplasmic binding protein-like II"/>
    <property type="match status" value="1"/>
</dbReference>
<dbReference type="PROSITE" id="PS51257">
    <property type="entry name" value="PROKAR_LIPOPROTEIN"/>
    <property type="match status" value="1"/>
</dbReference>
<reference evidence="5" key="1">
    <citation type="submission" date="2014-08" db="EMBL/GenBank/DDBJ databases">
        <title>Comparative genomics of the Paenibacillus odorifer group.</title>
        <authorList>
            <person name="den Bakker H.C."/>
            <person name="Tsai Y.-C.Y.-C."/>
            <person name="Martin N."/>
            <person name="Korlach J."/>
            <person name="Wiedmann M."/>
        </authorList>
    </citation>
    <scope>NUCLEOTIDE SEQUENCE [LARGE SCALE GENOMIC DNA]</scope>
    <source>
        <strain evidence="5">DSM 13188</strain>
    </source>
</reference>
<dbReference type="GO" id="GO:0055052">
    <property type="term" value="C:ATP-binding cassette (ABC) transporter complex, substrate-binding subunit-containing"/>
    <property type="evidence" value="ECO:0007669"/>
    <property type="project" value="TreeGrafter"/>
</dbReference>
<dbReference type="EMBL" id="CP009285">
    <property type="protein sequence ID" value="AIQ61034.1"/>
    <property type="molecule type" value="Genomic_DNA"/>
</dbReference>
<organism evidence="5 6">
    <name type="scientific">Paenibacillus borealis</name>
    <dbReference type="NCBI Taxonomy" id="160799"/>
    <lineage>
        <taxon>Bacteria</taxon>
        <taxon>Bacillati</taxon>
        <taxon>Bacillota</taxon>
        <taxon>Bacilli</taxon>
        <taxon>Bacillales</taxon>
        <taxon>Paenibacillaceae</taxon>
        <taxon>Paenibacillus</taxon>
    </lineage>
</organism>
<evidence type="ECO:0000313" key="5">
    <source>
        <dbReference type="EMBL" id="AIQ61034.1"/>
    </source>
</evidence>
<proteinExistence type="inferred from homology"/>
<protein>
    <submittedName>
        <fullName evidence="5">ABC transporter substrate-binding protein</fullName>
    </submittedName>
</protein>
<gene>
    <name evidence="5" type="ORF">PBOR_32075</name>
</gene>
<accession>A0A089MXA9</accession>
<dbReference type="Gene3D" id="3.40.190.10">
    <property type="entry name" value="Periplasmic binding protein-like II"/>
    <property type="match status" value="2"/>
</dbReference>
<dbReference type="HOGENOM" id="CLU_031285_12_3_9"/>
<dbReference type="KEGG" id="pbd:PBOR_32075"/>
<feature type="region of interest" description="Disordered" evidence="4">
    <location>
        <begin position="31"/>
        <end position="52"/>
    </location>
</feature>
<keyword evidence="3" id="KW-0732">Signal</keyword>
<comment type="similarity">
    <text evidence="1">Belongs to the bacterial solute-binding protein 1 family.</text>
</comment>
<name>A0A089MXA9_PAEBO</name>
<dbReference type="RefSeq" id="WP_042217769.1">
    <property type="nucleotide sequence ID" value="NZ_CP009285.1"/>
</dbReference>
<evidence type="ECO:0000313" key="6">
    <source>
        <dbReference type="Proteomes" id="UP000029518"/>
    </source>
</evidence>
<evidence type="ECO:0000256" key="4">
    <source>
        <dbReference type="SAM" id="MobiDB-lite"/>
    </source>
</evidence>
<dbReference type="Proteomes" id="UP000029518">
    <property type="component" value="Chromosome"/>
</dbReference>
<dbReference type="InterPro" id="IPR006059">
    <property type="entry name" value="SBP"/>
</dbReference>